<organism evidence="1 2">
    <name type="scientific">Streptococcus cristatus</name>
    <dbReference type="NCBI Taxonomy" id="45634"/>
    <lineage>
        <taxon>Bacteria</taxon>
        <taxon>Bacillati</taxon>
        <taxon>Bacillota</taxon>
        <taxon>Bacilli</taxon>
        <taxon>Lactobacillales</taxon>
        <taxon>Streptococcaceae</taxon>
        <taxon>Streptococcus</taxon>
    </lineage>
</organism>
<proteinExistence type="predicted"/>
<dbReference type="GO" id="GO:0016787">
    <property type="term" value="F:hydrolase activity"/>
    <property type="evidence" value="ECO:0007669"/>
    <property type="project" value="UniProtKB-KW"/>
</dbReference>
<dbReference type="AlphaFoldDB" id="A0A428HHL5"/>
<dbReference type="EC" id="3.1.30.-" evidence="1"/>
<gene>
    <name evidence="1" type="primary">endA_1</name>
    <name evidence="1" type="ORF">D8790_05995</name>
</gene>
<dbReference type="RefSeq" id="WP_050562293.1">
    <property type="nucleotide sequence ID" value="NZ_RJPU01000003.1"/>
</dbReference>
<keyword evidence="1" id="KW-0378">Hydrolase</keyword>
<evidence type="ECO:0000313" key="1">
    <source>
        <dbReference type="EMBL" id="RSJ95298.1"/>
    </source>
</evidence>
<dbReference type="EMBL" id="RJPU01000003">
    <property type="protein sequence ID" value="RSJ95298.1"/>
    <property type="molecule type" value="Genomic_DNA"/>
</dbReference>
<dbReference type="Proteomes" id="UP000278843">
    <property type="component" value="Unassembled WGS sequence"/>
</dbReference>
<evidence type="ECO:0000313" key="2">
    <source>
        <dbReference type="Proteomes" id="UP000278843"/>
    </source>
</evidence>
<comment type="caution">
    <text evidence="1">The sequence shown here is derived from an EMBL/GenBank/DDBJ whole genome shotgun (WGS) entry which is preliminary data.</text>
</comment>
<name>A0A428HHL5_STRCR</name>
<sequence length="236" mass="27474">MRKEEIFRLLGVSDETELESLLDYKSVEYADVITEENYFIINRETSKYGIPSIERSGFDIKKHKLLELSMDLNKQPYICEAYLTGESLDTLGSKKRKKLKDPVNWECVASDIFAKKYFHRGHIIGHSLANELVRNIYNKNKKILFVQTAWSNINLQRLNYYSQSYFENMLEEIIKNGKNILYKSKLIYKTKIDKIPIGIQIQAISIDEELSINVFIPNVSPGISIDYTEGKITRLE</sequence>
<dbReference type="Gene3D" id="3.40.570.10">
    <property type="entry name" value="Extracellular Endonuclease, subunit A"/>
    <property type="match status" value="1"/>
</dbReference>
<dbReference type="InterPro" id="IPR044929">
    <property type="entry name" value="DNA/RNA_non-sp_Endonuclease_sf"/>
</dbReference>
<accession>A0A428HHL5</accession>
<protein>
    <submittedName>
        <fullName evidence="1">DNA-entry nuclease</fullName>
        <ecNumber evidence="1">3.1.30.-</ecNumber>
    </submittedName>
</protein>
<reference evidence="1 2" key="1">
    <citation type="submission" date="2018-11" db="EMBL/GenBank/DDBJ databases">
        <title>Species Designations Belie Phenotypic and Genotypic Heterogeneity in Oral Streptococci.</title>
        <authorList>
            <person name="Velsko I."/>
        </authorList>
    </citation>
    <scope>NUCLEOTIDE SEQUENCE [LARGE SCALE GENOMIC DNA]</scope>
    <source>
        <strain evidence="1 2">BCC13</strain>
    </source>
</reference>